<dbReference type="AlphaFoldDB" id="A0A0F9FHQ9"/>
<evidence type="ECO:0000313" key="1">
    <source>
        <dbReference type="EMBL" id="KKL78011.1"/>
    </source>
</evidence>
<reference evidence="1" key="1">
    <citation type="journal article" date="2015" name="Nature">
        <title>Complex archaea that bridge the gap between prokaryotes and eukaryotes.</title>
        <authorList>
            <person name="Spang A."/>
            <person name="Saw J.H."/>
            <person name="Jorgensen S.L."/>
            <person name="Zaremba-Niedzwiedzka K."/>
            <person name="Martijn J."/>
            <person name="Lind A.E."/>
            <person name="van Eijk R."/>
            <person name="Schleper C."/>
            <person name="Guy L."/>
            <person name="Ettema T.J."/>
        </authorList>
    </citation>
    <scope>NUCLEOTIDE SEQUENCE</scope>
</reference>
<sequence>MSKRNLAILDTDMFTPIGRLLQQAMAHGITNDLIFGGLETGQTSLQLLHAESSIQNCAIGSRRVRWDGRVFRYGKPSNIVSVRHFGLKFWYQIGDGLATTLAASSSIGDSTITIADAAATLNEYKGGYVTMFSTPVQTRGILSNTAVSGGNTIITLDEPLTAAVTIASTYTEVLHNPYSNLRLTAGPSGGDAGNDYSSVAGIPCAITTVANYYLWVQTWGPIWVNPHGSSLQDAGITGSERKVVFDCEGSITLEDDATHGPCAGGEDMQPAGFIIDRSAAG</sequence>
<feature type="non-terminal residue" evidence="1">
    <location>
        <position position="281"/>
    </location>
</feature>
<protein>
    <submittedName>
        <fullName evidence="1">Uncharacterized protein</fullName>
    </submittedName>
</protein>
<proteinExistence type="predicted"/>
<name>A0A0F9FHQ9_9ZZZZ</name>
<dbReference type="EMBL" id="LAZR01023585">
    <property type="protein sequence ID" value="KKL78011.1"/>
    <property type="molecule type" value="Genomic_DNA"/>
</dbReference>
<gene>
    <name evidence="1" type="ORF">LCGC14_2029090</name>
</gene>
<comment type="caution">
    <text evidence="1">The sequence shown here is derived from an EMBL/GenBank/DDBJ whole genome shotgun (WGS) entry which is preliminary data.</text>
</comment>
<organism evidence="1">
    <name type="scientific">marine sediment metagenome</name>
    <dbReference type="NCBI Taxonomy" id="412755"/>
    <lineage>
        <taxon>unclassified sequences</taxon>
        <taxon>metagenomes</taxon>
        <taxon>ecological metagenomes</taxon>
    </lineage>
</organism>
<accession>A0A0F9FHQ9</accession>